<evidence type="ECO:0000256" key="1">
    <source>
        <dbReference type="ARBA" id="ARBA00022729"/>
    </source>
</evidence>
<dbReference type="PROSITE" id="PS00134">
    <property type="entry name" value="TRYPSIN_HIS"/>
    <property type="match status" value="1"/>
</dbReference>
<proteinExistence type="predicted"/>
<dbReference type="Proteomes" id="UP001501721">
    <property type="component" value="Unassembled WGS sequence"/>
</dbReference>
<keyword evidence="1 3" id="KW-0732">Signal</keyword>
<evidence type="ECO:0000313" key="5">
    <source>
        <dbReference type="Proteomes" id="UP001501721"/>
    </source>
</evidence>
<feature type="signal peptide" evidence="3">
    <location>
        <begin position="1"/>
        <end position="35"/>
    </location>
</feature>
<dbReference type="EMBL" id="BAAATL010000025">
    <property type="protein sequence ID" value="GAA2494896.1"/>
    <property type="molecule type" value="Genomic_DNA"/>
</dbReference>
<feature type="chain" id="PRO_5045947429" description="Peptidase S1 domain-containing protein" evidence="3">
    <location>
        <begin position="36"/>
        <end position="719"/>
    </location>
</feature>
<feature type="region of interest" description="Disordered" evidence="2">
    <location>
        <begin position="678"/>
        <end position="719"/>
    </location>
</feature>
<sequence length="719" mass="76363">MKHLVNHPIRTAVRTAALGAAAAAVLLASPGAALGAPEPGATASPTAPASRTPAAPPATEAPRATESPKTAAPRGTTDPRTASPDDEPKATLEEIAEAKRLDAFWTAERIAKAVPVNPDKGAEHGPSLGDMLRAPSQIDNNGVATAGVFLINQDDDPQADPGARDQFCSASSVTSPTKSLVLTAAHCLNDNDRFRNLAFAPGWKADPKRPGKGIAPYGVFPIKKGKIYVDGRYLSQGTVKADDLDFAFLKSGPNAKGQFLENATGMGNQLTTLPAEGNLSQKNITLIGFPGNSKSPRVCNPTTTKPFQGRFLEIACDGFAPGVSGGPFLRNFDGKRGDVIGVIGGYKTGGKFDNVSYSSQFDGDVVRLYNQAVNDYAPDVPSKIDGMGDAGLWTHASAAATGQFHTSSQKTGDGDLIVKWSDGEVTLYPGDQAQGFYTGCAMDQPCEVQLAKPNKMWAQYADVVTAGDYTGSNAYDLMVKWIDGEVSIYKDINENTKLPTATDQHPANEIKIAGAGSTWKYAKGIATGKYGGNKWPDDLVVRWADGEVTKYTDVDAGGFHAEQQLLAPNGLWKDYADIIAGGDFDGSVNSDFDLFVKWADGELTVYEDLGANGLKNENRLKEPNKLWTHARVIVPGEFGGNLWEDDVFVRWSDGEVTVYGNTQADSLGREYMLVPPPARSAPLSLAPSGARRGEDRPAEEPCEQACGPGLLRRSATAAH</sequence>
<gene>
    <name evidence="4" type="ORF">GCM10010422_47980</name>
</gene>
<accession>A0ABN3M3K7</accession>
<dbReference type="InterPro" id="IPR009003">
    <property type="entry name" value="Peptidase_S1_PA"/>
</dbReference>
<evidence type="ECO:0008006" key="6">
    <source>
        <dbReference type="Google" id="ProtNLM"/>
    </source>
</evidence>
<dbReference type="SUPFAM" id="SSF50494">
    <property type="entry name" value="Trypsin-like serine proteases"/>
    <property type="match status" value="1"/>
</dbReference>
<evidence type="ECO:0000256" key="2">
    <source>
        <dbReference type="SAM" id="MobiDB-lite"/>
    </source>
</evidence>
<comment type="caution">
    <text evidence="4">The sequence shown here is derived from an EMBL/GenBank/DDBJ whole genome shotgun (WGS) entry which is preliminary data.</text>
</comment>
<dbReference type="InterPro" id="IPR050966">
    <property type="entry name" value="Glutamyl_endopeptidase"/>
</dbReference>
<feature type="compositionally biased region" description="Low complexity" evidence="2">
    <location>
        <begin position="36"/>
        <end position="68"/>
    </location>
</feature>
<dbReference type="InterPro" id="IPR018114">
    <property type="entry name" value="TRYPSIN_HIS"/>
</dbReference>
<reference evidence="4 5" key="1">
    <citation type="journal article" date="2019" name="Int. J. Syst. Evol. Microbiol.">
        <title>The Global Catalogue of Microorganisms (GCM) 10K type strain sequencing project: providing services to taxonomists for standard genome sequencing and annotation.</title>
        <authorList>
            <consortium name="The Broad Institute Genomics Platform"/>
            <consortium name="The Broad Institute Genome Sequencing Center for Infectious Disease"/>
            <person name="Wu L."/>
            <person name="Ma J."/>
        </authorList>
    </citation>
    <scope>NUCLEOTIDE SEQUENCE [LARGE SCALE GENOMIC DNA]</scope>
    <source>
        <strain evidence="4 5">JCM 6923</strain>
    </source>
</reference>
<evidence type="ECO:0000256" key="3">
    <source>
        <dbReference type="SAM" id="SignalP"/>
    </source>
</evidence>
<keyword evidence="5" id="KW-1185">Reference proteome</keyword>
<dbReference type="Pfam" id="PF13365">
    <property type="entry name" value="Trypsin_2"/>
    <property type="match status" value="1"/>
</dbReference>
<dbReference type="PANTHER" id="PTHR15462">
    <property type="entry name" value="SERINE PROTEASE"/>
    <property type="match status" value="1"/>
</dbReference>
<evidence type="ECO:0000313" key="4">
    <source>
        <dbReference type="EMBL" id="GAA2494896.1"/>
    </source>
</evidence>
<feature type="region of interest" description="Disordered" evidence="2">
    <location>
        <begin position="36"/>
        <end position="89"/>
    </location>
</feature>
<organism evidence="4 5">
    <name type="scientific">Streptomyces graminearus</name>
    <dbReference type="NCBI Taxonomy" id="284030"/>
    <lineage>
        <taxon>Bacteria</taxon>
        <taxon>Bacillati</taxon>
        <taxon>Actinomycetota</taxon>
        <taxon>Actinomycetes</taxon>
        <taxon>Kitasatosporales</taxon>
        <taxon>Streptomycetaceae</taxon>
        <taxon>Streptomyces</taxon>
    </lineage>
</organism>
<dbReference type="InterPro" id="IPR043504">
    <property type="entry name" value="Peptidase_S1_PA_chymotrypsin"/>
</dbReference>
<dbReference type="Gene3D" id="2.40.10.10">
    <property type="entry name" value="Trypsin-like serine proteases"/>
    <property type="match status" value="2"/>
</dbReference>
<protein>
    <recommendedName>
        <fullName evidence="6">Peptidase S1 domain-containing protein</fullName>
    </recommendedName>
</protein>
<name>A0ABN3M3K7_9ACTN</name>